<dbReference type="InterPro" id="IPR011053">
    <property type="entry name" value="Single_hybrid_motif"/>
</dbReference>
<dbReference type="PROSITE" id="PS00188">
    <property type="entry name" value="BIOTIN"/>
    <property type="match status" value="1"/>
</dbReference>
<dbReference type="Proteomes" id="UP000635565">
    <property type="component" value="Unassembled WGS sequence"/>
</dbReference>
<evidence type="ECO:0000259" key="9">
    <source>
        <dbReference type="PROSITE" id="PS50968"/>
    </source>
</evidence>
<protein>
    <recommendedName>
        <fullName evidence="2 8">Biotin carboxyl carrier protein of acetyl-CoA carboxylase</fullName>
    </recommendedName>
</protein>
<sequence length="155" mass="16261">MDTQNNSSWLERVEEIVDVLEGSTVGELTLTEDGTEITIRRSPGMVLTNAPTTVMVAGQAAALSAGHTTAPKKVDKSLPVTATLTGVYYSSASPTSPPFVNIGDVIHVGQVVALIEAMKVFNEINAEVSGRVVAINAVNGSVIQKGEAIMRVEPL</sequence>
<evidence type="ECO:0000256" key="6">
    <source>
        <dbReference type="ARBA" id="ARBA00023160"/>
    </source>
</evidence>
<evidence type="ECO:0000256" key="2">
    <source>
        <dbReference type="ARBA" id="ARBA00017562"/>
    </source>
</evidence>
<dbReference type="PANTHER" id="PTHR45266:SF3">
    <property type="entry name" value="OXALOACETATE DECARBOXYLASE ALPHA CHAIN"/>
    <property type="match status" value="1"/>
</dbReference>
<evidence type="ECO:0000256" key="8">
    <source>
        <dbReference type="RuleBase" id="RU364072"/>
    </source>
</evidence>
<evidence type="ECO:0000313" key="10">
    <source>
        <dbReference type="EMBL" id="GHO88279.1"/>
    </source>
</evidence>
<keyword evidence="6 8" id="KW-0275">Fatty acid biosynthesis</keyword>
<evidence type="ECO:0000256" key="3">
    <source>
        <dbReference type="ARBA" id="ARBA00022516"/>
    </source>
</evidence>
<evidence type="ECO:0000256" key="7">
    <source>
        <dbReference type="ARBA" id="ARBA00023267"/>
    </source>
</evidence>
<keyword evidence="5 8" id="KW-0443">Lipid metabolism</keyword>
<dbReference type="EMBL" id="BNJJ01000023">
    <property type="protein sequence ID" value="GHO88279.1"/>
    <property type="molecule type" value="Genomic_DNA"/>
</dbReference>
<keyword evidence="11" id="KW-1185">Reference proteome</keyword>
<comment type="function">
    <text evidence="8">This protein is a component of the acetyl coenzyme A carboxylase complex; first, biotin carboxylase catalyzes the carboxylation of the carrier protein and then the transcarboxylase transfers the carboxyl group to form malonyl-CoA.</text>
</comment>
<evidence type="ECO:0000256" key="5">
    <source>
        <dbReference type="ARBA" id="ARBA00023098"/>
    </source>
</evidence>
<organism evidence="10 11">
    <name type="scientific">Dictyobacter formicarum</name>
    <dbReference type="NCBI Taxonomy" id="2778368"/>
    <lineage>
        <taxon>Bacteria</taxon>
        <taxon>Bacillati</taxon>
        <taxon>Chloroflexota</taxon>
        <taxon>Ktedonobacteria</taxon>
        <taxon>Ktedonobacterales</taxon>
        <taxon>Dictyobacteraceae</taxon>
        <taxon>Dictyobacter</taxon>
    </lineage>
</organism>
<dbReference type="RefSeq" id="WP_201365876.1">
    <property type="nucleotide sequence ID" value="NZ_BNJJ01000023.1"/>
</dbReference>
<evidence type="ECO:0000256" key="1">
    <source>
        <dbReference type="ARBA" id="ARBA00005194"/>
    </source>
</evidence>
<dbReference type="Pfam" id="PF00364">
    <property type="entry name" value="Biotin_lipoyl"/>
    <property type="match status" value="1"/>
</dbReference>
<reference evidence="10 11" key="1">
    <citation type="journal article" date="2021" name="Int. J. Syst. Evol. Microbiol.">
        <title>Reticulibacter mediterranei gen. nov., sp. nov., within the new family Reticulibacteraceae fam. nov., and Ktedonospora formicarum gen. nov., sp. nov., Ktedonobacter robiniae sp. nov., Dictyobacter formicarum sp. nov. and Dictyobacter arantiisoli sp. nov., belonging to the class Ktedonobacteria.</title>
        <authorList>
            <person name="Yabe S."/>
            <person name="Zheng Y."/>
            <person name="Wang C.M."/>
            <person name="Sakai Y."/>
            <person name="Abe K."/>
            <person name="Yokota A."/>
            <person name="Donadio S."/>
            <person name="Cavaletti L."/>
            <person name="Monciardini P."/>
        </authorList>
    </citation>
    <scope>NUCLEOTIDE SEQUENCE [LARGE SCALE GENOMIC DNA]</scope>
    <source>
        <strain evidence="10 11">SOSP1-9</strain>
    </source>
</reference>
<dbReference type="SUPFAM" id="SSF51230">
    <property type="entry name" value="Single hybrid motif"/>
    <property type="match status" value="1"/>
</dbReference>
<dbReference type="InterPro" id="IPR001882">
    <property type="entry name" value="Biotin_BS"/>
</dbReference>
<dbReference type="PANTHER" id="PTHR45266">
    <property type="entry name" value="OXALOACETATE DECARBOXYLASE ALPHA CHAIN"/>
    <property type="match status" value="1"/>
</dbReference>
<dbReference type="Gene3D" id="2.40.50.100">
    <property type="match status" value="1"/>
</dbReference>
<dbReference type="InterPro" id="IPR000089">
    <property type="entry name" value="Biotin_lipoyl"/>
</dbReference>
<accession>A0ABQ3VRD8</accession>
<evidence type="ECO:0000313" key="11">
    <source>
        <dbReference type="Proteomes" id="UP000635565"/>
    </source>
</evidence>
<dbReference type="PRINTS" id="PR01071">
    <property type="entry name" value="ACOABIOTINCC"/>
</dbReference>
<dbReference type="PROSITE" id="PS50968">
    <property type="entry name" value="BIOTINYL_LIPOYL"/>
    <property type="match status" value="1"/>
</dbReference>
<gene>
    <name evidence="10" type="ORF">KSZ_62850</name>
</gene>
<keyword evidence="3 8" id="KW-0444">Lipid biosynthesis</keyword>
<dbReference type="InterPro" id="IPR001249">
    <property type="entry name" value="AcCoA_biotinCC"/>
</dbReference>
<evidence type="ECO:0000256" key="4">
    <source>
        <dbReference type="ARBA" id="ARBA00022832"/>
    </source>
</evidence>
<proteinExistence type="predicted"/>
<comment type="caution">
    <text evidence="10">The sequence shown here is derived from an EMBL/GenBank/DDBJ whole genome shotgun (WGS) entry which is preliminary data.</text>
</comment>
<dbReference type="InterPro" id="IPR050709">
    <property type="entry name" value="Biotin_Carboxyl_Carrier/Decarb"/>
</dbReference>
<name>A0ABQ3VRD8_9CHLR</name>
<feature type="domain" description="Lipoyl-binding" evidence="9">
    <location>
        <begin position="79"/>
        <end position="153"/>
    </location>
</feature>
<comment type="pathway">
    <text evidence="1 8">Lipid metabolism; fatty acid biosynthesis.</text>
</comment>
<dbReference type="CDD" id="cd06850">
    <property type="entry name" value="biotinyl_domain"/>
    <property type="match status" value="1"/>
</dbReference>
<keyword evidence="7 8" id="KW-0092">Biotin</keyword>
<keyword evidence="4 8" id="KW-0276">Fatty acid metabolism</keyword>